<protein>
    <submittedName>
        <fullName evidence="2">Uncharacterized protein</fullName>
    </submittedName>
</protein>
<dbReference type="OrthoDB" id="1630099at2759"/>
<feature type="compositionally biased region" description="Polar residues" evidence="1">
    <location>
        <begin position="1247"/>
        <end position="1256"/>
    </location>
</feature>
<name>A0A2G9G1Z5_9LAMI</name>
<dbReference type="PANTHER" id="PTHR31267:SF2">
    <property type="entry name" value="EXPRESSED PROTEIN"/>
    <property type="match status" value="1"/>
</dbReference>
<reference evidence="3" key="1">
    <citation type="journal article" date="2018" name="Gigascience">
        <title>Genome assembly of the Pink Ipe (Handroanthus impetiginosus, Bignoniaceae), a highly valued, ecologically keystone Neotropical timber forest tree.</title>
        <authorList>
            <person name="Silva-Junior O.B."/>
            <person name="Grattapaglia D."/>
            <person name="Novaes E."/>
            <person name="Collevatti R.G."/>
        </authorList>
    </citation>
    <scope>NUCLEOTIDE SEQUENCE [LARGE SCALE GENOMIC DNA]</scope>
    <source>
        <strain evidence="3">cv. UFG-1</strain>
    </source>
</reference>
<accession>A0A2G9G1Z5</accession>
<dbReference type="Proteomes" id="UP000231279">
    <property type="component" value="Unassembled WGS sequence"/>
</dbReference>
<dbReference type="PANTHER" id="PTHR31267">
    <property type="entry name" value="DENTIN SIALOPHOSPHOPROTEIN-LIKE PROTEIN"/>
    <property type="match status" value="1"/>
</dbReference>
<evidence type="ECO:0000256" key="1">
    <source>
        <dbReference type="SAM" id="MobiDB-lite"/>
    </source>
</evidence>
<keyword evidence="3" id="KW-1185">Reference proteome</keyword>
<dbReference type="EMBL" id="NKXS01007655">
    <property type="protein sequence ID" value="PIM99333.1"/>
    <property type="molecule type" value="Genomic_DNA"/>
</dbReference>
<gene>
    <name evidence="2" type="ORF">CDL12_28175</name>
</gene>
<feature type="region of interest" description="Disordered" evidence="1">
    <location>
        <begin position="1244"/>
        <end position="1264"/>
    </location>
</feature>
<evidence type="ECO:0000313" key="2">
    <source>
        <dbReference type="EMBL" id="PIM99333.1"/>
    </source>
</evidence>
<feature type="region of interest" description="Disordered" evidence="1">
    <location>
        <begin position="824"/>
        <end position="861"/>
    </location>
</feature>
<evidence type="ECO:0000313" key="3">
    <source>
        <dbReference type="Proteomes" id="UP000231279"/>
    </source>
</evidence>
<comment type="caution">
    <text evidence="2">The sequence shown here is derived from an EMBL/GenBank/DDBJ whole genome shotgun (WGS) entry which is preliminary data.</text>
</comment>
<organism evidence="2 3">
    <name type="scientific">Handroanthus impetiginosus</name>
    <dbReference type="NCBI Taxonomy" id="429701"/>
    <lineage>
        <taxon>Eukaryota</taxon>
        <taxon>Viridiplantae</taxon>
        <taxon>Streptophyta</taxon>
        <taxon>Embryophyta</taxon>
        <taxon>Tracheophyta</taxon>
        <taxon>Spermatophyta</taxon>
        <taxon>Magnoliopsida</taxon>
        <taxon>eudicotyledons</taxon>
        <taxon>Gunneridae</taxon>
        <taxon>Pentapetalae</taxon>
        <taxon>asterids</taxon>
        <taxon>lamiids</taxon>
        <taxon>Lamiales</taxon>
        <taxon>Bignoniaceae</taxon>
        <taxon>Crescentiina</taxon>
        <taxon>Tabebuia alliance</taxon>
        <taxon>Handroanthus</taxon>
    </lineage>
</organism>
<feature type="region of interest" description="Disordered" evidence="1">
    <location>
        <begin position="1119"/>
        <end position="1142"/>
    </location>
</feature>
<dbReference type="STRING" id="429701.A0A2G9G1Z5"/>
<sequence length="1510" mass="166196">MPGNELGDRVHNFFAQDNSWQGQNHSQVAEGNWPILNNNFWVGSQRQADLLNSNNRNYDSQNPDRGEASYPLLVTHGLNFSQSNLRPDFAKSHSLKEQPQLNGFMYGHQFHQTRQNEGSFLAVDTDSDKGHSITSRGVSVCESQQGNGADHQAKVSFRAETSVSPQSRINDRQQLQQQFMIRKMQDLQRQQQLQQFDLRQQNLTNQVPPFVKQTSGSQSILVNDTPNFDTLQYPWTADIGTRWLNGGSPTMQGSPSGLGFPPNHGQAQRLVDLVPQQVDQSLYGVPISSSRGLPVNQYSQTMIDRSSMPQMSTSSNFLQSSQHNFLPDQVSAPDEPFISRHKFQNENLFGLTSRQPLNTKMRNMGGVQQGSTMSRNAPQQDFLGRQELTLQPETSCEKPTRQVTSPQTEVALDPTEEKILFGSDDNIWAAFGKVPNMSGEAGNSGSWSALMQSAVAKTSSSDMAPQEEWSSLMFHIHVGPSGSHPPSVHNDSCRQETSLANDNMQMPAAMSSGSFPPSDDINTNYVMGFNQLKQKFQNDPGQRLQTEMPQRFFQSLEETVAQASQMYRNASQNALQTKRNARTNSPPWVRGQIGTRLQSNGWNVQAAISPGEYRVMSTHEAEKSQQNSQKSKVRMMQRELVLGISLWKSNPIPSSAIELGHIKSRVCNLQANQGILSLNGPLSVANSCNVGINDGTSPFVHDNYLLNQWKDAHPASSQGFESVGIPLNQVNCSNQVSDSMNSCGKDEVARHEMENCDGKENSNDSHRSNLSQHTSGAFIEGGLSYVSDSRSLSTSNQNAHFVHAKVLGHVPRNSTIMEKGQSFELQRDPKGPNQESPQGNRSGEVANSFVPSSRPIDRYTSPGQNMLELLHKVDQSRNHGAKVQLSLSECNASSQLSEAENSDGVGRLQRSQSSFSSSFELQLGQQMVASHSFQSLPSSEATQAKSKFSRSTILGYGNENSLYKTTGNFTSAFSSGILYSRINVQNQQITSGQIRFAETLTPAASRSFRQDILASSGGMSLQNGLNDVQERVPTSTVPTRGSEGILQQFAMPGLSGQGDSAELLHNVRTNPNILESSSVPSAQGHVKSHGLVDGGRQRLKESSGQLVALVNTDHPKMINSLGKAPSLKNHLDESPPSSASTQKDIEAFGRSLKPNSLSHQNYSLQNQKDALKDAEIDSSNRVSKRMKGLDNIADVHEAAPKAGQQNENNAMVGDSFGSIIGAPTEDSRMLSFSKSADILQRNAYHRGNSNSSSDYMTSARADHPQVSPQMAPSWFNQYGTFKIGQMLHMYDVPKFTSFKPRESSFTLGKSSNGLEAEWNKAANSLAQKVEDDAELTEDGPPMLRSRRRLIFTTCLMQQLFRPLSASILSADATISYEIVPYAVSRIELGDACSTVSSSSNLDGRSSERNIGRRYAKATEELTGRARKLEDDFLTLNKSASILDLRVECQDLEKFSIINRFARFFGCGQTENAETASTNVTASTRKPMPQKYVIAVPVPRSLPDRVQCLLL</sequence>
<proteinExistence type="predicted"/>